<comment type="caution">
    <text evidence="5">The sequence shown here is derived from an EMBL/GenBank/DDBJ whole genome shotgun (WGS) entry which is preliminary data.</text>
</comment>
<evidence type="ECO:0000259" key="4">
    <source>
        <dbReference type="PROSITE" id="PS50893"/>
    </source>
</evidence>
<dbReference type="CDD" id="cd03293">
    <property type="entry name" value="ABC_NrtD_SsuB_transporters"/>
    <property type="match status" value="1"/>
</dbReference>
<dbReference type="Pfam" id="PF00005">
    <property type="entry name" value="ABC_tran"/>
    <property type="match status" value="1"/>
</dbReference>
<name>A0ABT2SNU6_9FIRM</name>
<organism evidence="5 6">
    <name type="scientific">Muricoprocola aceti</name>
    <dbReference type="NCBI Taxonomy" id="2981772"/>
    <lineage>
        <taxon>Bacteria</taxon>
        <taxon>Bacillati</taxon>
        <taxon>Bacillota</taxon>
        <taxon>Clostridia</taxon>
        <taxon>Lachnospirales</taxon>
        <taxon>Lachnospiraceae</taxon>
        <taxon>Muricoprocola</taxon>
    </lineage>
</organism>
<evidence type="ECO:0000256" key="1">
    <source>
        <dbReference type="ARBA" id="ARBA00022448"/>
    </source>
</evidence>
<dbReference type="Gene3D" id="3.40.50.300">
    <property type="entry name" value="P-loop containing nucleotide triphosphate hydrolases"/>
    <property type="match status" value="1"/>
</dbReference>
<dbReference type="PANTHER" id="PTHR42788:SF2">
    <property type="entry name" value="ABC TRANSPORTER ATP-BINDING PROTEIN"/>
    <property type="match status" value="1"/>
</dbReference>
<proteinExistence type="predicted"/>
<dbReference type="RefSeq" id="WP_262655470.1">
    <property type="nucleotide sequence ID" value="NZ_JAOQKE010000020.1"/>
</dbReference>
<dbReference type="PROSITE" id="PS00211">
    <property type="entry name" value="ABC_TRANSPORTER_1"/>
    <property type="match status" value="1"/>
</dbReference>
<dbReference type="InterPro" id="IPR003593">
    <property type="entry name" value="AAA+_ATPase"/>
</dbReference>
<dbReference type="EMBL" id="JAOQKE010000020">
    <property type="protein sequence ID" value="MCU6726192.1"/>
    <property type="molecule type" value="Genomic_DNA"/>
</dbReference>
<dbReference type="PROSITE" id="PS50893">
    <property type="entry name" value="ABC_TRANSPORTER_2"/>
    <property type="match status" value="1"/>
</dbReference>
<keyword evidence="1" id="KW-0813">Transport</keyword>
<dbReference type="SUPFAM" id="SSF52540">
    <property type="entry name" value="P-loop containing nucleoside triphosphate hydrolases"/>
    <property type="match status" value="1"/>
</dbReference>
<sequence length="244" mass="27353">MSVVKAEHITKSYGENQVLKDISIHLEKGELVSLLGVSGSGKTTLFHILSGLVTPEEGKVYLNDKDVTSSPGSISYMLQKDLLLEHKKVIDNVSLPLVLKGMKKKEARQKADPLFSEFGLEGTQYQYPHQLSGGMRQRAALLRTYLSSGGVALLDEPFSALDTLTKSSVHKWYLNIMQHIDLSTLFITHDIDEAILLSDRIYILNGKPGQIRDEIVIKEKKPRGEDFPLSEEFLAYKRQIISKL</sequence>
<keyword evidence="2" id="KW-0547">Nucleotide-binding</keyword>
<evidence type="ECO:0000313" key="5">
    <source>
        <dbReference type="EMBL" id="MCU6726192.1"/>
    </source>
</evidence>
<dbReference type="InterPro" id="IPR050166">
    <property type="entry name" value="ABC_transporter_ATP-bind"/>
</dbReference>
<dbReference type="GO" id="GO:0005524">
    <property type="term" value="F:ATP binding"/>
    <property type="evidence" value="ECO:0007669"/>
    <property type="project" value="UniProtKB-KW"/>
</dbReference>
<feature type="domain" description="ABC transporter" evidence="4">
    <location>
        <begin position="4"/>
        <end position="233"/>
    </location>
</feature>
<evidence type="ECO:0000313" key="6">
    <source>
        <dbReference type="Proteomes" id="UP001652338"/>
    </source>
</evidence>
<dbReference type="SMART" id="SM00382">
    <property type="entry name" value="AAA"/>
    <property type="match status" value="1"/>
</dbReference>
<protein>
    <submittedName>
        <fullName evidence="5">ABC transporter ATP-binding protein</fullName>
    </submittedName>
</protein>
<keyword evidence="6" id="KW-1185">Reference proteome</keyword>
<dbReference type="InterPro" id="IPR027417">
    <property type="entry name" value="P-loop_NTPase"/>
</dbReference>
<evidence type="ECO:0000256" key="2">
    <source>
        <dbReference type="ARBA" id="ARBA00022741"/>
    </source>
</evidence>
<evidence type="ECO:0000256" key="3">
    <source>
        <dbReference type="ARBA" id="ARBA00022840"/>
    </source>
</evidence>
<dbReference type="InterPro" id="IPR017871">
    <property type="entry name" value="ABC_transporter-like_CS"/>
</dbReference>
<dbReference type="Proteomes" id="UP001652338">
    <property type="component" value="Unassembled WGS sequence"/>
</dbReference>
<reference evidence="5 6" key="1">
    <citation type="journal article" date="2021" name="ISME Commun">
        <title>Automated analysis of genomic sequences facilitates high-throughput and comprehensive description of bacteria.</title>
        <authorList>
            <person name="Hitch T.C.A."/>
        </authorList>
    </citation>
    <scope>NUCLEOTIDE SEQUENCE [LARGE SCALE GENOMIC DNA]</scope>
    <source>
        <strain evidence="5 6">Sanger_29</strain>
    </source>
</reference>
<keyword evidence="3 5" id="KW-0067">ATP-binding</keyword>
<gene>
    <name evidence="5" type="ORF">OCV47_12725</name>
</gene>
<dbReference type="PANTHER" id="PTHR42788">
    <property type="entry name" value="TAURINE IMPORT ATP-BINDING PROTEIN-RELATED"/>
    <property type="match status" value="1"/>
</dbReference>
<accession>A0ABT2SNU6</accession>
<dbReference type="InterPro" id="IPR003439">
    <property type="entry name" value="ABC_transporter-like_ATP-bd"/>
</dbReference>